<organism evidence="2 3">
    <name type="scientific">Flavobacterium piscis</name>
    <dbReference type="NCBI Taxonomy" id="1114874"/>
    <lineage>
        <taxon>Bacteria</taxon>
        <taxon>Pseudomonadati</taxon>
        <taxon>Bacteroidota</taxon>
        <taxon>Flavobacteriia</taxon>
        <taxon>Flavobacteriales</taxon>
        <taxon>Flavobacteriaceae</taxon>
        <taxon>Flavobacterium</taxon>
    </lineage>
</organism>
<proteinExistence type="predicted"/>
<protein>
    <submittedName>
        <fullName evidence="2">Uncharacterized protein</fullName>
    </submittedName>
</protein>
<keyword evidence="3" id="KW-1185">Reference proteome</keyword>
<feature type="region of interest" description="Disordered" evidence="1">
    <location>
        <begin position="1"/>
        <end position="78"/>
    </location>
</feature>
<dbReference type="Proteomes" id="UP000093343">
    <property type="component" value="Unassembled WGS sequence"/>
</dbReference>
<evidence type="ECO:0000313" key="2">
    <source>
        <dbReference type="EMBL" id="OCB78246.1"/>
    </source>
</evidence>
<dbReference type="RefSeq" id="WP_065447570.1">
    <property type="nucleotide sequence ID" value="NZ_LVEN01000001.1"/>
</dbReference>
<sequence length="78" mass="8936">MENLHNYPKEELQRCPFHSQQQNNENYMNSEDNTEKPCKPDETGTDPKRYEPNKFEKGSNEKSGGDGSTESAAKKLNN</sequence>
<name>A0ABX2XUJ1_9FLAO</name>
<comment type="caution">
    <text evidence="2">The sequence shown here is derived from an EMBL/GenBank/DDBJ whole genome shotgun (WGS) entry which is preliminary data.</text>
</comment>
<gene>
    <name evidence="2" type="ORF">FLP_00630</name>
</gene>
<reference evidence="3" key="1">
    <citation type="submission" date="2016-03" db="EMBL/GenBank/DDBJ databases">
        <title>Draft genome sequence of Paenibacillus glacialis DSM 22343.</title>
        <authorList>
            <person name="Shin S.-K."/>
            <person name="Yi H."/>
        </authorList>
    </citation>
    <scope>NUCLEOTIDE SEQUENCE [LARGE SCALE GENOMIC DNA]</scope>
    <source>
        <strain evidence="3">CCUG 60099</strain>
    </source>
</reference>
<accession>A0ABX2XUJ1</accession>
<evidence type="ECO:0000313" key="3">
    <source>
        <dbReference type="Proteomes" id="UP000093343"/>
    </source>
</evidence>
<evidence type="ECO:0000256" key="1">
    <source>
        <dbReference type="SAM" id="MobiDB-lite"/>
    </source>
</evidence>
<dbReference type="EMBL" id="LVEN01000001">
    <property type="protein sequence ID" value="OCB78246.1"/>
    <property type="molecule type" value="Genomic_DNA"/>
</dbReference>
<feature type="compositionally biased region" description="Basic and acidic residues" evidence="1">
    <location>
        <begin position="33"/>
        <end position="64"/>
    </location>
</feature>
<feature type="compositionally biased region" description="Polar residues" evidence="1">
    <location>
        <begin position="68"/>
        <end position="78"/>
    </location>
</feature>
<feature type="compositionally biased region" description="Polar residues" evidence="1">
    <location>
        <begin position="18"/>
        <end position="31"/>
    </location>
</feature>